<feature type="transmembrane region" description="Helical" evidence="1">
    <location>
        <begin position="78"/>
        <end position="101"/>
    </location>
</feature>
<keyword evidence="1" id="KW-0472">Membrane</keyword>
<dbReference type="RefSeq" id="WP_075834149.1">
    <property type="nucleotide sequence ID" value="NZ_MSTI01000111.1"/>
</dbReference>
<name>A0A1U7NW88_9DEIO</name>
<keyword evidence="1" id="KW-1133">Transmembrane helix</keyword>
<evidence type="ECO:0000313" key="3">
    <source>
        <dbReference type="Proteomes" id="UP000186607"/>
    </source>
</evidence>
<feature type="transmembrane region" description="Helical" evidence="1">
    <location>
        <begin position="195"/>
        <end position="217"/>
    </location>
</feature>
<dbReference type="eggNOG" id="COG4291">
    <property type="taxonomic scope" value="Bacteria"/>
</dbReference>
<dbReference type="Pfam" id="PF07077">
    <property type="entry name" value="DUF1345"/>
    <property type="match status" value="1"/>
</dbReference>
<dbReference type="STRING" id="249408.BOO71_0009634"/>
<dbReference type="EMBL" id="MSTI01000111">
    <property type="protein sequence ID" value="OLV17170.1"/>
    <property type="molecule type" value="Genomic_DNA"/>
</dbReference>
<comment type="caution">
    <text evidence="2">The sequence shown here is derived from an EMBL/GenBank/DDBJ whole genome shotgun (WGS) entry which is preliminary data.</text>
</comment>
<keyword evidence="1" id="KW-0812">Transmembrane</keyword>
<dbReference type="AlphaFoldDB" id="A0A1U7NW88"/>
<organism evidence="2 3">
    <name type="scientific">Deinococcus marmoris</name>
    <dbReference type="NCBI Taxonomy" id="249408"/>
    <lineage>
        <taxon>Bacteria</taxon>
        <taxon>Thermotogati</taxon>
        <taxon>Deinococcota</taxon>
        <taxon>Deinococci</taxon>
        <taxon>Deinococcales</taxon>
        <taxon>Deinococcaceae</taxon>
        <taxon>Deinococcus</taxon>
    </lineage>
</organism>
<evidence type="ECO:0000313" key="2">
    <source>
        <dbReference type="EMBL" id="OLV17170.1"/>
    </source>
</evidence>
<feature type="transmembrane region" description="Helical" evidence="1">
    <location>
        <begin position="38"/>
        <end position="57"/>
    </location>
</feature>
<feature type="transmembrane region" description="Helical" evidence="1">
    <location>
        <begin position="107"/>
        <end position="127"/>
    </location>
</feature>
<reference evidence="2 3" key="1">
    <citation type="submission" date="2017-01" db="EMBL/GenBank/DDBJ databases">
        <title>Genome Analysis of Deinococcus marmoris KOPRI26562.</title>
        <authorList>
            <person name="Kim J.H."/>
            <person name="Oh H.-M."/>
        </authorList>
    </citation>
    <scope>NUCLEOTIDE SEQUENCE [LARGE SCALE GENOMIC DNA]</scope>
    <source>
        <strain evidence="2 3">KOPRI26562</strain>
    </source>
</reference>
<keyword evidence="3" id="KW-1185">Reference proteome</keyword>
<dbReference type="OrthoDB" id="64737at2"/>
<dbReference type="Proteomes" id="UP000186607">
    <property type="component" value="Unassembled WGS sequence"/>
</dbReference>
<sequence>MTDISRHPPAVARLLVGAGVGLVAGLLTPSVWPWEARVLVGWVLFCVTVLLWLRLALWTASPERTRALALREDDTRALAGGVTLVASLVSLVGVIFALHQAGSEKGVAAVALTVLAVLTVAVSWLLVHAEYTLHYARKFYTDGGGVTFPKEDGGTLEDPDYRDFAYLSLTIGMTFQVSDTDITTRAFRRLLLGHALLSYLFGAVIVAVTINGVAGIIG</sequence>
<evidence type="ECO:0008006" key="4">
    <source>
        <dbReference type="Google" id="ProtNLM"/>
    </source>
</evidence>
<evidence type="ECO:0000256" key="1">
    <source>
        <dbReference type="SAM" id="Phobius"/>
    </source>
</evidence>
<proteinExistence type="predicted"/>
<gene>
    <name evidence="2" type="ORF">BOO71_0009634</name>
</gene>
<accession>A0A1U7NW88</accession>
<dbReference type="InterPro" id="IPR009781">
    <property type="entry name" value="DUF1345"/>
</dbReference>
<feature type="transmembrane region" description="Helical" evidence="1">
    <location>
        <begin position="12"/>
        <end position="32"/>
    </location>
</feature>
<protein>
    <recommendedName>
        <fullName evidence="4">Transmembrane protein</fullName>
    </recommendedName>
</protein>